<dbReference type="PANTHER" id="PTHR30290:SF10">
    <property type="entry name" value="PERIPLASMIC OLIGOPEPTIDE-BINDING PROTEIN-RELATED"/>
    <property type="match status" value="1"/>
</dbReference>
<dbReference type="PIRSF" id="PIRSF002741">
    <property type="entry name" value="MppA"/>
    <property type="match status" value="1"/>
</dbReference>
<accession>A0A934Q953</accession>
<keyword evidence="4" id="KW-0732">Signal</keyword>
<dbReference type="Gene3D" id="3.40.190.10">
    <property type="entry name" value="Periplasmic binding protein-like II"/>
    <property type="match status" value="1"/>
</dbReference>
<feature type="domain" description="Solute-binding protein family 5" evidence="5">
    <location>
        <begin position="98"/>
        <end position="417"/>
    </location>
</feature>
<dbReference type="SUPFAM" id="SSF53850">
    <property type="entry name" value="Periplasmic binding protein-like II"/>
    <property type="match status" value="1"/>
</dbReference>
<protein>
    <submittedName>
        <fullName evidence="6">ABC transporter substrate-binding protein</fullName>
    </submittedName>
</protein>
<comment type="subcellular location">
    <subcellularLocation>
        <location evidence="1">Cell envelope</location>
    </subcellularLocation>
</comment>
<sequence length="512" mass="55956">MTQPKPGARPDPAATRRRRRVRARLLVAAAVAVAVVAGAVAASVVRDRGAAGEELSIGLIAEPQSLDVRTAVGVPVDQILVDNVYQGLIGLAPGSIDEFVPVLAEEMPEIADEGRSYTFALRRGVTFHSGSPLTAGDVAASLRDTLTAELLGTDAEVLEVDARTVRIELAEPNNQLLWHLANRPGLILEGGAVDGLAQTANGTGPYRFSEWDRGESITLVRNDDYWGAPATLGTAVFRFLPEGRAAVTALRRGELDVHTALLPTLRPEFEGDDDFTMIRSEGTDVFTLAFNCSRAPLDDPRVREALSRAIDVEALIEAQHGDGRALGSPITEQEPGYADLTAVHDYDPEAARRLLVESGQQNLSLTLTAPDHYDRAPLDLLTSQLADVGVSVKVRTVDFSMWLDEVYTNHDYQLSYVDHAEARKFSNYADPAYYFEYDSERVQRLYAESLTTPDRTEEDRLLAEAARQVAEDAPAKWLFNYTPTNVVSDRVSGFPESNTNSRINLEGVTVRR</sequence>
<proteinExistence type="inferred from homology"/>
<evidence type="ECO:0000256" key="1">
    <source>
        <dbReference type="ARBA" id="ARBA00004196"/>
    </source>
</evidence>
<evidence type="ECO:0000313" key="6">
    <source>
        <dbReference type="EMBL" id="MBK0418929.1"/>
    </source>
</evidence>
<evidence type="ECO:0000256" key="3">
    <source>
        <dbReference type="ARBA" id="ARBA00022448"/>
    </source>
</evidence>
<dbReference type="Gene3D" id="3.10.105.10">
    <property type="entry name" value="Dipeptide-binding Protein, Domain 3"/>
    <property type="match status" value="1"/>
</dbReference>
<gene>
    <name evidence="6" type="ORF">JD276_07765</name>
</gene>
<dbReference type="GO" id="GO:0015833">
    <property type="term" value="P:peptide transport"/>
    <property type="evidence" value="ECO:0007669"/>
    <property type="project" value="TreeGrafter"/>
</dbReference>
<dbReference type="RefSeq" id="WP_200115080.1">
    <property type="nucleotide sequence ID" value="NZ_JAEHOH010000010.1"/>
</dbReference>
<dbReference type="Pfam" id="PF00496">
    <property type="entry name" value="SBP_bac_5"/>
    <property type="match status" value="1"/>
</dbReference>
<dbReference type="EMBL" id="JAEHOH010000010">
    <property type="protein sequence ID" value="MBK0418929.1"/>
    <property type="molecule type" value="Genomic_DNA"/>
</dbReference>
<evidence type="ECO:0000313" key="7">
    <source>
        <dbReference type="Proteomes" id="UP000608530"/>
    </source>
</evidence>
<organism evidence="6 7">
    <name type="scientific">Leucobacter chromiisoli</name>
    <dbReference type="NCBI Taxonomy" id="2796471"/>
    <lineage>
        <taxon>Bacteria</taxon>
        <taxon>Bacillati</taxon>
        <taxon>Actinomycetota</taxon>
        <taxon>Actinomycetes</taxon>
        <taxon>Micrococcales</taxon>
        <taxon>Microbacteriaceae</taxon>
        <taxon>Leucobacter</taxon>
    </lineage>
</organism>
<dbReference type="Proteomes" id="UP000608530">
    <property type="component" value="Unassembled WGS sequence"/>
</dbReference>
<evidence type="ECO:0000256" key="2">
    <source>
        <dbReference type="ARBA" id="ARBA00005695"/>
    </source>
</evidence>
<dbReference type="GO" id="GO:0042597">
    <property type="term" value="C:periplasmic space"/>
    <property type="evidence" value="ECO:0007669"/>
    <property type="project" value="UniProtKB-ARBA"/>
</dbReference>
<dbReference type="GO" id="GO:0043190">
    <property type="term" value="C:ATP-binding cassette (ABC) transporter complex"/>
    <property type="evidence" value="ECO:0007669"/>
    <property type="project" value="InterPro"/>
</dbReference>
<reference evidence="6" key="1">
    <citation type="submission" date="2020-12" db="EMBL/GenBank/DDBJ databases">
        <title>Leucobacter sp. CAS1, isolated from Chromium sludge.</title>
        <authorList>
            <person name="Xu Z."/>
        </authorList>
    </citation>
    <scope>NUCLEOTIDE SEQUENCE</scope>
    <source>
        <strain evidence="6">CSA1</strain>
    </source>
</reference>
<comment type="similarity">
    <text evidence="2">Belongs to the bacterial solute-binding protein 5 family.</text>
</comment>
<keyword evidence="7" id="KW-1185">Reference proteome</keyword>
<keyword evidence="3" id="KW-0813">Transport</keyword>
<dbReference type="InterPro" id="IPR030678">
    <property type="entry name" value="Peptide/Ni-bd"/>
</dbReference>
<comment type="caution">
    <text evidence="6">The sequence shown here is derived from an EMBL/GenBank/DDBJ whole genome shotgun (WGS) entry which is preliminary data.</text>
</comment>
<name>A0A934Q953_9MICO</name>
<evidence type="ECO:0000256" key="4">
    <source>
        <dbReference type="ARBA" id="ARBA00022729"/>
    </source>
</evidence>
<dbReference type="GO" id="GO:1904680">
    <property type="term" value="F:peptide transmembrane transporter activity"/>
    <property type="evidence" value="ECO:0007669"/>
    <property type="project" value="TreeGrafter"/>
</dbReference>
<dbReference type="AlphaFoldDB" id="A0A934Q953"/>
<dbReference type="PANTHER" id="PTHR30290">
    <property type="entry name" value="PERIPLASMIC BINDING COMPONENT OF ABC TRANSPORTER"/>
    <property type="match status" value="1"/>
</dbReference>
<dbReference type="InterPro" id="IPR000914">
    <property type="entry name" value="SBP_5_dom"/>
</dbReference>
<evidence type="ECO:0000259" key="5">
    <source>
        <dbReference type="Pfam" id="PF00496"/>
    </source>
</evidence>
<dbReference type="GO" id="GO:0030313">
    <property type="term" value="C:cell envelope"/>
    <property type="evidence" value="ECO:0007669"/>
    <property type="project" value="UniProtKB-SubCell"/>
</dbReference>
<dbReference type="InterPro" id="IPR039424">
    <property type="entry name" value="SBP_5"/>
</dbReference>